<dbReference type="AlphaFoldDB" id="A0A1G7AT83"/>
<proteinExistence type="predicted"/>
<evidence type="ECO:0000259" key="1">
    <source>
        <dbReference type="Pfam" id="PF01494"/>
    </source>
</evidence>
<dbReference type="STRING" id="282683.SAMN04488105_101360"/>
<keyword evidence="3" id="KW-1185">Reference proteome</keyword>
<dbReference type="InterPro" id="IPR050407">
    <property type="entry name" value="Geranylgeranyl_reductase"/>
</dbReference>
<sequence length="378" mass="40369">MTTTHYDAIVVGARCAGAATAMLLARQGARVLLVDSAPPGTDTMSTHALMRGAVMLLERWGLAEPLRAAGTPQVSRTSFIYGAAALDLDIRPEEGVETLMAPRRYLLDAMLARAAAEAGAGLRYETACVGLLRDDAGRVRGARLASSDGRTEEVRATLVIGADGKRSRVARLVGAPLTRQAGHSVACAYQYVTELPDRGYRWHFDLGAAGGLIPTNDGRTCAFVAVPEARAKDLRGAPLPELAHRRLPCMAADMEGAVPEAAPVIFAGMRGYFRRCAGPGWALVGDASWFRDPMTAHGITDAFRDAALLAEAVTTGTLSDYEALRDRLSGPIFEVSDRIASFDWSLGELAGLHKALNRAMKANQAWIAGRPTEERRVA</sequence>
<feature type="domain" description="FAD-binding" evidence="1">
    <location>
        <begin position="6"/>
        <end position="311"/>
    </location>
</feature>
<dbReference type="EMBL" id="FNAV01000001">
    <property type="protein sequence ID" value="SDE17991.1"/>
    <property type="molecule type" value="Genomic_DNA"/>
</dbReference>
<gene>
    <name evidence="2" type="ORF">SAMN04488105_101360</name>
</gene>
<dbReference type="PANTHER" id="PTHR42685:SF22">
    <property type="entry name" value="CONDITIONED MEDIUM FACTOR RECEPTOR 1"/>
    <property type="match status" value="1"/>
</dbReference>
<dbReference type="InterPro" id="IPR002938">
    <property type="entry name" value="FAD-bd"/>
</dbReference>
<organism evidence="2 3">
    <name type="scientific">Salipiger thiooxidans</name>
    <dbReference type="NCBI Taxonomy" id="282683"/>
    <lineage>
        <taxon>Bacteria</taxon>
        <taxon>Pseudomonadati</taxon>
        <taxon>Pseudomonadota</taxon>
        <taxon>Alphaproteobacteria</taxon>
        <taxon>Rhodobacterales</taxon>
        <taxon>Roseobacteraceae</taxon>
        <taxon>Salipiger</taxon>
    </lineage>
</organism>
<dbReference type="Proteomes" id="UP000198994">
    <property type="component" value="Unassembled WGS sequence"/>
</dbReference>
<dbReference type="Pfam" id="PF01494">
    <property type="entry name" value="FAD_binding_3"/>
    <property type="match status" value="1"/>
</dbReference>
<dbReference type="PRINTS" id="PR00420">
    <property type="entry name" value="RNGMNOXGNASE"/>
</dbReference>
<protein>
    <submittedName>
        <fullName evidence="2">Dehydrogenase (Flavoprotein)</fullName>
    </submittedName>
</protein>
<accession>A0A1G7AT83</accession>
<dbReference type="GO" id="GO:0071949">
    <property type="term" value="F:FAD binding"/>
    <property type="evidence" value="ECO:0007669"/>
    <property type="project" value="InterPro"/>
</dbReference>
<dbReference type="PANTHER" id="PTHR42685">
    <property type="entry name" value="GERANYLGERANYL DIPHOSPHATE REDUCTASE"/>
    <property type="match status" value="1"/>
</dbReference>
<evidence type="ECO:0000313" key="3">
    <source>
        <dbReference type="Proteomes" id="UP000198994"/>
    </source>
</evidence>
<dbReference type="RefSeq" id="WP_089954643.1">
    <property type="nucleotide sequence ID" value="NZ_FNAV01000001.1"/>
</dbReference>
<name>A0A1G7AT83_9RHOB</name>
<evidence type="ECO:0000313" key="2">
    <source>
        <dbReference type="EMBL" id="SDE17991.1"/>
    </source>
</evidence>
<dbReference type="InterPro" id="IPR036188">
    <property type="entry name" value="FAD/NAD-bd_sf"/>
</dbReference>
<dbReference type="Gene3D" id="3.50.50.60">
    <property type="entry name" value="FAD/NAD(P)-binding domain"/>
    <property type="match status" value="1"/>
</dbReference>
<dbReference type="SUPFAM" id="SSF51905">
    <property type="entry name" value="FAD/NAD(P)-binding domain"/>
    <property type="match status" value="1"/>
</dbReference>
<reference evidence="3" key="1">
    <citation type="submission" date="2016-10" db="EMBL/GenBank/DDBJ databases">
        <authorList>
            <person name="Varghese N."/>
            <person name="Submissions S."/>
        </authorList>
    </citation>
    <scope>NUCLEOTIDE SEQUENCE [LARGE SCALE GENOMIC DNA]</scope>
    <source>
        <strain evidence="3">DSM 10146</strain>
    </source>
</reference>
<dbReference type="OrthoDB" id="103324at2"/>